<keyword evidence="3" id="KW-1185">Reference proteome</keyword>
<dbReference type="Pfam" id="PF07336">
    <property type="entry name" value="ABATE"/>
    <property type="match status" value="1"/>
</dbReference>
<sequence>MNLASYADLAIDLVNTRRPQEDDLSDLEGLRSLLAHRPHLGGRIAHRDLDAMRELRAQLHAIFAAAARGDEEGAVDRLNTLLIHHPVHPQLARHDGQGWHLHFNESGSIPDRYAARTAMGLAAKIASQGVDRLGLCRGEDCERVFFDTTANRSRRYCSDRCAGRPSVTAACSPSAPRVSAPARDGGQ</sequence>
<feature type="domain" description="Zinc finger CGNR" evidence="1">
    <location>
        <begin position="132"/>
        <end position="169"/>
    </location>
</feature>
<evidence type="ECO:0000313" key="2">
    <source>
        <dbReference type="EMBL" id="TQM70738.1"/>
    </source>
</evidence>
<dbReference type="PANTHER" id="PTHR35525">
    <property type="entry name" value="BLL6575 PROTEIN"/>
    <property type="match status" value="1"/>
</dbReference>
<reference evidence="2 3" key="1">
    <citation type="submission" date="2019-06" db="EMBL/GenBank/DDBJ databases">
        <title>Sequencing the genomes of 1000 actinobacteria strains.</title>
        <authorList>
            <person name="Klenk H.-P."/>
        </authorList>
    </citation>
    <scope>NUCLEOTIDE SEQUENCE [LARGE SCALE GENOMIC DNA]</scope>
    <source>
        <strain evidence="2 3">DSM 45043</strain>
    </source>
</reference>
<dbReference type="Gene3D" id="1.10.3300.10">
    <property type="entry name" value="Jann2411-like domain"/>
    <property type="match status" value="1"/>
</dbReference>
<evidence type="ECO:0000259" key="1">
    <source>
        <dbReference type="Pfam" id="PF11706"/>
    </source>
</evidence>
<gene>
    <name evidence="2" type="ORF">FHX41_4474</name>
</gene>
<dbReference type="Pfam" id="PF11706">
    <property type="entry name" value="zf-CGNR"/>
    <property type="match status" value="1"/>
</dbReference>
<protein>
    <submittedName>
        <fullName evidence="2">CGNR zinc finger protein</fullName>
    </submittedName>
</protein>
<dbReference type="RefSeq" id="WP_246077479.1">
    <property type="nucleotide sequence ID" value="NZ_VFPO01000001.1"/>
</dbReference>
<proteinExistence type="predicted"/>
<organism evidence="2 3">
    <name type="scientific">Actinomadura hallensis</name>
    <dbReference type="NCBI Taxonomy" id="337895"/>
    <lineage>
        <taxon>Bacteria</taxon>
        <taxon>Bacillati</taxon>
        <taxon>Actinomycetota</taxon>
        <taxon>Actinomycetes</taxon>
        <taxon>Streptosporangiales</taxon>
        <taxon>Thermomonosporaceae</taxon>
        <taxon>Actinomadura</taxon>
    </lineage>
</organism>
<dbReference type="InterPro" id="IPR021005">
    <property type="entry name" value="Znf_CGNR"/>
</dbReference>
<evidence type="ECO:0000313" key="3">
    <source>
        <dbReference type="Proteomes" id="UP000316706"/>
    </source>
</evidence>
<dbReference type="InterPro" id="IPR010852">
    <property type="entry name" value="ABATE"/>
</dbReference>
<dbReference type="AlphaFoldDB" id="A0A543IJJ2"/>
<accession>A0A543IJJ2</accession>
<dbReference type="SUPFAM" id="SSF160904">
    <property type="entry name" value="Jann2411-like"/>
    <property type="match status" value="1"/>
</dbReference>
<comment type="caution">
    <text evidence="2">The sequence shown here is derived from an EMBL/GenBank/DDBJ whole genome shotgun (WGS) entry which is preliminary data.</text>
</comment>
<dbReference type="Proteomes" id="UP000316706">
    <property type="component" value="Unassembled WGS sequence"/>
</dbReference>
<dbReference type="EMBL" id="VFPO01000001">
    <property type="protein sequence ID" value="TQM70738.1"/>
    <property type="molecule type" value="Genomic_DNA"/>
</dbReference>
<dbReference type="PANTHER" id="PTHR35525:SF3">
    <property type="entry name" value="BLL6575 PROTEIN"/>
    <property type="match status" value="1"/>
</dbReference>
<name>A0A543IJJ2_9ACTN</name>
<dbReference type="InterPro" id="IPR023286">
    <property type="entry name" value="ABATE_dom_sf"/>
</dbReference>